<dbReference type="EMBL" id="AP028909">
    <property type="protein sequence ID" value="BES88579.1"/>
    <property type="molecule type" value="Genomic_DNA"/>
</dbReference>
<proteinExistence type="predicted"/>
<evidence type="ECO:0000313" key="2">
    <source>
        <dbReference type="Proteomes" id="UP001307889"/>
    </source>
</evidence>
<organism evidence="1 2">
    <name type="scientific">Nesidiocoris tenuis</name>
    <dbReference type="NCBI Taxonomy" id="355587"/>
    <lineage>
        <taxon>Eukaryota</taxon>
        <taxon>Metazoa</taxon>
        <taxon>Ecdysozoa</taxon>
        <taxon>Arthropoda</taxon>
        <taxon>Hexapoda</taxon>
        <taxon>Insecta</taxon>
        <taxon>Pterygota</taxon>
        <taxon>Neoptera</taxon>
        <taxon>Paraneoptera</taxon>
        <taxon>Hemiptera</taxon>
        <taxon>Heteroptera</taxon>
        <taxon>Panheteroptera</taxon>
        <taxon>Cimicomorpha</taxon>
        <taxon>Miridae</taxon>
        <taxon>Dicyphina</taxon>
        <taxon>Nesidiocoris</taxon>
    </lineage>
</organism>
<dbReference type="Proteomes" id="UP001307889">
    <property type="component" value="Chromosome 1"/>
</dbReference>
<name>A0ABN7ABB5_9HEMI</name>
<keyword evidence="2" id="KW-1185">Reference proteome</keyword>
<gene>
    <name evidence="1" type="ORF">NTJ_01385</name>
</gene>
<sequence length="235" mass="26106">MEDPSTIKGPEDCLDIELAQNSFNKLEEAIQGNGGFSEIQFLAPNTTNKADLGPINKNTMNCLAKVVDNLPDYDFSQDSAASVVNTALLSSSLKLEVRQLRVINEELDANNRQEEDQELSQRDSMDNTNKMIKGLGSAVDGAWDEDLGDEHKKMKKLKKRLNKALHTILDTCFSDDKEQLKDIFEVLNEKRAAGDAGFFKIPTDWPHSLVMFLCSASILESDDDDPALVRLSIAL</sequence>
<protein>
    <recommendedName>
        <fullName evidence="3">Condensin complex subunit 2</fullName>
    </recommendedName>
</protein>
<evidence type="ECO:0000313" key="1">
    <source>
        <dbReference type="EMBL" id="BES88579.1"/>
    </source>
</evidence>
<accession>A0ABN7ABB5</accession>
<evidence type="ECO:0008006" key="3">
    <source>
        <dbReference type="Google" id="ProtNLM"/>
    </source>
</evidence>
<reference evidence="1 2" key="1">
    <citation type="submission" date="2023-09" db="EMBL/GenBank/DDBJ databases">
        <title>Nesidiocoris tenuis whole genome shotgun sequence.</title>
        <authorList>
            <person name="Shibata T."/>
            <person name="Shimoda M."/>
            <person name="Kobayashi T."/>
            <person name="Uehara T."/>
        </authorList>
    </citation>
    <scope>NUCLEOTIDE SEQUENCE [LARGE SCALE GENOMIC DNA]</scope>
    <source>
        <strain evidence="1 2">Japan</strain>
    </source>
</reference>